<dbReference type="EMBL" id="OU895880">
    <property type="protein sequence ID" value="CAG9811905.1"/>
    <property type="molecule type" value="Genomic_DNA"/>
</dbReference>
<dbReference type="GO" id="GO:0006406">
    <property type="term" value="P:mRNA export from nucleus"/>
    <property type="evidence" value="ECO:0007669"/>
    <property type="project" value="TreeGrafter"/>
</dbReference>
<evidence type="ECO:0000313" key="4">
    <source>
        <dbReference type="EMBL" id="CAG9811905.1"/>
    </source>
</evidence>
<keyword evidence="5" id="KW-1185">Reference proteome</keyword>
<reference evidence="4" key="1">
    <citation type="submission" date="2022-01" db="EMBL/GenBank/DDBJ databases">
        <authorList>
            <person name="King R."/>
        </authorList>
    </citation>
    <scope>NUCLEOTIDE SEQUENCE</scope>
</reference>
<sequence>MDSKSPKLTIASVEGGIISPEKFIETSPVNKSPASISQDESSCESIQKSLNFTNDLDAHLKEARMERDEAMEDRDRLFKILERRSMEIERLEADSKVMRQQLQASINAKCEAVRKYEEVQHKMTEIEFKEKRFDQERILTQNQIEMISNDLTRNILELQQSRKESTMRIMMLESKLHEKSTELKMATMNEAQLRESNEMLTAKVEEMSKEILKLNEEFSASMKKYQHELSSKTRLVELFKEKSEDAVNVQKEVTSVVSELRESLKEATDEYGLLETKLKQKDMEHQNQVEELTKLIEDLKHELLNGNQLLEAAKRENLEIAVEKLCPSAVPNQKLSKSGHSITQVYSMYVNASEDLDVLNLEHEKLKETFTAVVQEIEEKAPEIQKCQVELRKLREAYQTLSADYRVLKDARIIAEGKVEMLMDEVNKVTKKYKDMQRENKDLSSQVCQLLHVIEGKPMMRRVSNNFVGDNYVTFSNVEELQANNLKLVALVHEMSDAINQIEDTKTVKQEVDANSSTLKIAAVESKQEQVEKLEVSVIESKEYLEVSQKLHQSEESLNSLKSKHQETLDKKIAAIEQLNSQLDQVKSQLSETSGTNYKLRAEIEHKEAQLKIQQKNIESTKRKLQSMEDKTKNSGTTMAKLEVSLTHLRDELQSCSTKLSRSEITIVNLTKENKNLIKLEAQLTTENEMYKKQQQIQTQMMSSLESIKATLERQENEKSSTKMAEKLDEMSDKCEELQQMLKNEKKNFEDFEVQANATIEELEGELQRVHDELLMANEEIDKKSKKIEEISKKALTKDEESQSDPESDTEIAKLKENMSQLRKIGKRYKDQYLSLKEQFDTLKSENEKLLVQIGDETSKLNESIEQEASTKTLLVKARSIITKLSEENEDLKLQKEEVEKKVSDSIQKDSQCFISCVGSSADLEVFTTSIELPVAQSEGMVDESTVVEQTLVQDQQMEAIKVEETKSPKAVTQKRAREDDAEGQVEEVATDKSDPKEATEKRIKIDEVKSLTIEKSESSKVEESVALEVEVESQVENQTEETLEIQEISSEIENEENKSVEEVKVDGDKADNQETGDKEAEAAQNARNEVVEDKIEAVVADNCDVITLD</sequence>
<dbReference type="GO" id="GO:1901673">
    <property type="term" value="P:regulation of mitotic spindle assembly"/>
    <property type="evidence" value="ECO:0007669"/>
    <property type="project" value="TreeGrafter"/>
</dbReference>
<keyword evidence="1" id="KW-0175">Coiled coil</keyword>
<evidence type="ECO:0000313" key="5">
    <source>
        <dbReference type="Proteomes" id="UP001153620"/>
    </source>
</evidence>
<name>A0A9N9WZ52_9DIPT</name>
<feature type="coiled-coil region" evidence="1">
    <location>
        <begin position="349"/>
        <end position="446"/>
    </location>
</feature>
<organism evidence="4 5">
    <name type="scientific">Chironomus riparius</name>
    <dbReference type="NCBI Taxonomy" id="315576"/>
    <lineage>
        <taxon>Eukaryota</taxon>
        <taxon>Metazoa</taxon>
        <taxon>Ecdysozoa</taxon>
        <taxon>Arthropoda</taxon>
        <taxon>Hexapoda</taxon>
        <taxon>Insecta</taxon>
        <taxon>Pterygota</taxon>
        <taxon>Neoptera</taxon>
        <taxon>Endopterygota</taxon>
        <taxon>Diptera</taxon>
        <taxon>Nematocera</taxon>
        <taxon>Chironomoidea</taxon>
        <taxon>Chironomidae</taxon>
        <taxon>Chironominae</taxon>
        <taxon>Chironomus</taxon>
    </lineage>
</organism>
<feature type="domain" description="Nucleoprotein TPR/MPL1" evidence="3">
    <location>
        <begin position="123"/>
        <end position="198"/>
    </location>
</feature>
<accession>A0A9N9WZ52</accession>
<dbReference type="PANTHER" id="PTHR18898">
    <property type="entry name" value="NUCLEOPROTEIN TPR-RELATED"/>
    <property type="match status" value="1"/>
</dbReference>
<dbReference type="Pfam" id="PF25481">
    <property type="entry name" value="Nucleoprot-TPR"/>
    <property type="match status" value="1"/>
</dbReference>
<dbReference type="AlphaFoldDB" id="A0A9N9WZ52"/>
<feature type="coiled-coil region" evidence="1">
    <location>
        <begin position="53"/>
        <end position="108"/>
    </location>
</feature>
<feature type="region of interest" description="Disordered" evidence="2">
    <location>
        <begin position="959"/>
        <end position="1003"/>
    </location>
</feature>
<dbReference type="PANTHER" id="PTHR18898:SF2">
    <property type="entry name" value="NUCLEOPROTEIN TPR"/>
    <property type="match status" value="1"/>
</dbReference>
<reference evidence="4" key="2">
    <citation type="submission" date="2022-10" db="EMBL/GenBank/DDBJ databases">
        <authorList>
            <consortium name="ENA_rothamsted_submissions"/>
            <consortium name="culmorum"/>
            <person name="King R."/>
        </authorList>
    </citation>
    <scope>NUCLEOTIDE SEQUENCE</scope>
</reference>
<dbReference type="GO" id="GO:0017056">
    <property type="term" value="F:structural constituent of nuclear pore"/>
    <property type="evidence" value="ECO:0007669"/>
    <property type="project" value="TreeGrafter"/>
</dbReference>
<dbReference type="InterPro" id="IPR057577">
    <property type="entry name" value="Nucleoprot-TPR/MLP1_dom"/>
</dbReference>
<feature type="compositionally biased region" description="Basic and acidic residues" evidence="2">
    <location>
        <begin position="1056"/>
        <end position="1082"/>
    </location>
</feature>
<feature type="compositionally biased region" description="Acidic residues" evidence="2">
    <location>
        <begin position="1032"/>
        <end position="1055"/>
    </location>
</feature>
<feature type="region of interest" description="Disordered" evidence="2">
    <location>
        <begin position="1032"/>
        <end position="1088"/>
    </location>
</feature>
<evidence type="ECO:0000259" key="3">
    <source>
        <dbReference type="Pfam" id="PF25481"/>
    </source>
</evidence>
<evidence type="ECO:0000256" key="2">
    <source>
        <dbReference type="SAM" id="MobiDB-lite"/>
    </source>
</evidence>
<proteinExistence type="predicted"/>
<evidence type="ECO:0000256" key="1">
    <source>
        <dbReference type="SAM" id="Coils"/>
    </source>
</evidence>
<feature type="compositionally biased region" description="Basic and acidic residues" evidence="2">
    <location>
        <begin position="990"/>
        <end position="1003"/>
    </location>
</feature>
<feature type="coiled-coil region" evidence="1">
    <location>
        <begin position="667"/>
        <end position="909"/>
    </location>
</feature>
<dbReference type="Proteomes" id="UP001153620">
    <property type="component" value="Chromosome 4"/>
</dbReference>
<dbReference type="GO" id="GO:0005643">
    <property type="term" value="C:nuclear pore"/>
    <property type="evidence" value="ECO:0007669"/>
    <property type="project" value="TreeGrafter"/>
</dbReference>
<protein>
    <recommendedName>
        <fullName evidence="3">Nucleoprotein TPR/MPL1 domain-containing protein</fullName>
    </recommendedName>
</protein>
<dbReference type="OrthoDB" id="343070at2759"/>
<feature type="coiled-coil region" evidence="1">
    <location>
        <begin position="190"/>
        <end position="224"/>
    </location>
</feature>
<feature type="coiled-coil region" evidence="1">
    <location>
        <begin position="250"/>
        <end position="316"/>
    </location>
</feature>
<gene>
    <name evidence="4" type="ORF">CHIRRI_LOCUS14712</name>
</gene>
<feature type="coiled-coil region" evidence="1">
    <location>
        <begin position="551"/>
        <end position="631"/>
    </location>
</feature>